<evidence type="ECO:0000313" key="5">
    <source>
        <dbReference type="Proteomes" id="UP001498476"/>
    </source>
</evidence>
<dbReference type="Proteomes" id="UP001498476">
    <property type="component" value="Unassembled WGS sequence"/>
</dbReference>
<dbReference type="InterPro" id="IPR050797">
    <property type="entry name" value="Carb_Metab_Trans_Reg"/>
</dbReference>
<dbReference type="PANTHER" id="PTHR31668">
    <property type="entry name" value="GLUCOSE TRANSPORT TRANSCRIPTION REGULATOR RGT1-RELATED-RELATED"/>
    <property type="match status" value="1"/>
</dbReference>
<dbReference type="CDD" id="cd00067">
    <property type="entry name" value="GAL4"/>
    <property type="match status" value="1"/>
</dbReference>
<dbReference type="EMBL" id="JAZAVJ010000059">
    <property type="protein sequence ID" value="KAK7417250.1"/>
    <property type="molecule type" value="Genomic_DNA"/>
</dbReference>
<dbReference type="Gene3D" id="4.10.240.10">
    <property type="entry name" value="Zn(2)-C6 fungal-type DNA-binding domain"/>
    <property type="match status" value="1"/>
</dbReference>
<feature type="domain" description="Zn(2)-C6 fungal-type" evidence="3">
    <location>
        <begin position="8"/>
        <end position="37"/>
    </location>
</feature>
<evidence type="ECO:0000313" key="4">
    <source>
        <dbReference type="EMBL" id="KAK7417250.1"/>
    </source>
</evidence>
<dbReference type="PANTHER" id="PTHR31668:SF24">
    <property type="entry name" value="TRANSCRIPTION FACTOR, PUTATIVE-RELATED"/>
    <property type="match status" value="1"/>
</dbReference>
<dbReference type="Pfam" id="PF00172">
    <property type="entry name" value="Zn_clus"/>
    <property type="match status" value="1"/>
</dbReference>
<keyword evidence="5" id="KW-1185">Reference proteome</keyword>
<dbReference type="InterPro" id="IPR036864">
    <property type="entry name" value="Zn2-C6_fun-type_DNA-bd_sf"/>
</dbReference>
<dbReference type="InterPro" id="IPR001138">
    <property type="entry name" value="Zn2Cys6_DnaBD"/>
</dbReference>
<protein>
    <recommendedName>
        <fullName evidence="3">Zn(2)-C6 fungal-type domain-containing protein</fullName>
    </recommendedName>
</protein>
<gene>
    <name evidence="4" type="ORF">QQX98_004684</name>
</gene>
<proteinExistence type="predicted"/>
<evidence type="ECO:0000256" key="2">
    <source>
        <dbReference type="SAM" id="MobiDB-lite"/>
    </source>
</evidence>
<organism evidence="4 5">
    <name type="scientific">Neonectria punicea</name>
    <dbReference type="NCBI Taxonomy" id="979145"/>
    <lineage>
        <taxon>Eukaryota</taxon>
        <taxon>Fungi</taxon>
        <taxon>Dikarya</taxon>
        <taxon>Ascomycota</taxon>
        <taxon>Pezizomycotina</taxon>
        <taxon>Sordariomycetes</taxon>
        <taxon>Hypocreomycetidae</taxon>
        <taxon>Hypocreales</taxon>
        <taxon>Nectriaceae</taxon>
        <taxon>Neonectria</taxon>
    </lineage>
</organism>
<feature type="region of interest" description="Disordered" evidence="2">
    <location>
        <begin position="57"/>
        <end position="93"/>
    </location>
</feature>
<keyword evidence="1" id="KW-0539">Nucleus</keyword>
<reference evidence="4 5" key="1">
    <citation type="journal article" date="2025" name="Microbiol. Resour. Announc.">
        <title>Draft genome sequences for Neonectria magnoliae and Neonectria punicea, canker pathogens of Liriodendron tulipifera and Acer saccharum in West Virginia.</title>
        <authorList>
            <person name="Petronek H.M."/>
            <person name="Kasson M.T."/>
            <person name="Metheny A.M."/>
            <person name="Stauder C.M."/>
            <person name="Lovett B."/>
            <person name="Lynch S.C."/>
            <person name="Garnas J.R."/>
            <person name="Kasson L.R."/>
            <person name="Stajich J.E."/>
        </authorList>
    </citation>
    <scope>NUCLEOTIDE SEQUENCE [LARGE SCALE GENOMIC DNA]</scope>
    <source>
        <strain evidence="4 5">NRRL 64653</strain>
    </source>
</reference>
<dbReference type="CDD" id="cd12148">
    <property type="entry name" value="fungal_TF_MHR"/>
    <property type="match status" value="1"/>
</dbReference>
<comment type="caution">
    <text evidence="4">The sequence shown here is derived from an EMBL/GenBank/DDBJ whole genome shotgun (WGS) entry which is preliminary data.</text>
</comment>
<evidence type="ECO:0000259" key="3">
    <source>
        <dbReference type="PROSITE" id="PS50048"/>
    </source>
</evidence>
<dbReference type="PROSITE" id="PS50048">
    <property type="entry name" value="ZN2_CY6_FUNGAL_2"/>
    <property type="match status" value="1"/>
</dbReference>
<accession>A0ABR1H804</accession>
<dbReference type="PROSITE" id="PS00463">
    <property type="entry name" value="ZN2_CY6_FUNGAL_1"/>
    <property type="match status" value="1"/>
</dbReference>
<sequence length="534" mass="59081">MAGRTTRACDGCRFRKVRCNGVHPCSQCEHLNLSCEFSAMPSKRKPGVRGRLVAQLRDKAKTTSSSTSLAPATATATATASSTASATTPDSSTAGMMEASFGSVSSPSNTDYTMDFFLDLLPEFEQIVYPVNPIIPPSEMRQAIQNMHQSYEDAALVYAFAALTINLTQTSWTLHGDIAAQMTDLMHHTLASHRQADLAGVAHDGHLSELPVTVKRIMTCIFLEISMLAFKRIERSFTILREAISMIQTLKVHQFSPDCTLTKSDMARRQRLYWEAFIHERFMTVIAGQASILPPLSTGFPFADASIPAHVDLGFNRLIHLFLIMDDAFITYWTAQQDTGRPVPGMTAQWIESKQAQLDQDEASAVKAEDALRASGQGGLTELQHADLFVTRLWLRTLVWQLALSQGLLRSAPPRNTHEGLSLHFPVQRLSTQLRSLVSRLGSVASIGTHGSGILQKLFEITSTIADVLALPPGPSQSQEDTRARMEDFIFLVKFLFSFERTQKEQRAYLREKLEVLQPLYTVVNFAELAGSPS</sequence>
<evidence type="ECO:0000256" key="1">
    <source>
        <dbReference type="ARBA" id="ARBA00023242"/>
    </source>
</evidence>
<dbReference type="SUPFAM" id="SSF57701">
    <property type="entry name" value="Zn2/Cys6 DNA-binding domain"/>
    <property type="match status" value="1"/>
</dbReference>
<feature type="compositionally biased region" description="Low complexity" evidence="2">
    <location>
        <begin position="62"/>
        <end position="93"/>
    </location>
</feature>
<name>A0ABR1H804_9HYPO</name>
<dbReference type="SMART" id="SM00066">
    <property type="entry name" value="GAL4"/>
    <property type="match status" value="1"/>
</dbReference>